<evidence type="ECO:0008006" key="3">
    <source>
        <dbReference type="Google" id="ProtNLM"/>
    </source>
</evidence>
<reference evidence="1" key="2">
    <citation type="journal article" date="2023" name="Microorganisms">
        <title>Isolation and Genomic Characteristics of Cat-Borne Campylobacter felis sp. nov. and Sheep-Borne Campylobacter ovis sp. nov.</title>
        <authorList>
            <person name="Wang H."/>
            <person name="Li Y."/>
            <person name="Gu Y."/>
            <person name="Zhou G."/>
            <person name="Chen X."/>
            <person name="Zhang X."/>
            <person name="Shao Z."/>
            <person name="Zhang J."/>
            <person name="Zhang M."/>
        </authorList>
    </citation>
    <scope>NUCLEOTIDE SEQUENCE</scope>
    <source>
        <strain evidence="1">XJK33-1</strain>
    </source>
</reference>
<keyword evidence="2" id="KW-1185">Reference proteome</keyword>
<reference evidence="1" key="1">
    <citation type="submission" date="2022-08" db="EMBL/GenBank/DDBJ databases">
        <authorList>
            <person name="Wang H."/>
        </authorList>
    </citation>
    <scope>NUCLEOTIDE SEQUENCE</scope>
    <source>
        <strain evidence="1">XJK33-1</strain>
    </source>
</reference>
<proteinExistence type="predicted"/>
<protein>
    <recommendedName>
        <fullName evidence="3">Adhesin</fullName>
    </recommendedName>
</protein>
<dbReference type="EMBL" id="JANURU010000047">
    <property type="protein sequence ID" value="MDL0147714.1"/>
    <property type="molecule type" value="Genomic_DNA"/>
</dbReference>
<gene>
    <name evidence="1" type="ORF">NYG95_08940</name>
</gene>
<feature type="non-terminal residue" evidence="1">
    <location>
        <position position="1"/>
    </location>
</feature>
<sequence>ITITNTNGNRIINNRHHNKTLIVNSSINVITDKKSPYRGTSLGLYFTNIQKLDIQNNATIDSWLDTQNTTINQVDISSPNVAGFHLKRGTKIGTIDLKQGGHMMSMYIRSNNVSIDTLNINGTLAGWPQYGGINNQGGKINTINVKQGGKIEQGVRNNNGTIQTLTISGGQVQGGVNNNGTLNKLDLSNGTINGGITNNRTMGSISVSDGTITGNIVNSGSNASTGNISITGTSNVSGSIVNQNGANFTSNITLDANSKLGGITNNANSTMSGTLDLKGEVGT</sequence>
<accession>A0ABT7I658</accession>
<feature type="non-terminal residue" evidence="1">
    <location>
        <position position="283"/>
    </location>
</feature>
<comment type="caution">
    <text evidence="1">The sequence shown here is derived from an EMBL/GenBank/DDBJ whole genome shotgun (WGS) entry which is preliminary data.</text>
</comment>
<evidence type="ECO:0000313" key="2">
    <source>
        <dbReference type="Proteomes" id="UP001176223"/>
    </source>
</evidence>
<dbReference type="Proteomes" id="UP001176223">
    <property type="component" value="Unassembled WGS sequence"/>
</dbReference>
<name>A0ABT7I658_9BACT</name>
<evidence type="ECO:0000313" key="1">
    <source>
        <dbReference type="EMBL" id="MDL0147714.1"/>
    </source>
</evidence>
<organism evidence="1 2">
    <name type="scientific">Campylobacter felis</name>
    <dbReference type="NCBI Taxonomy" id="2974565"/>
    <lineage>
        <taxon>Bacteria</taxon>
        <taxon>Pseudomonadati</taxon>
        <taxon>Campylobacterota</taxon>
        <taxon>Epsilonproteobacteria</taxon>
        <taxon>Campylobacterales</taxon>
        <taxon>Campylobacteraceae</taxon>
        <taxon>Campylobacter</taxon>
    </lineage>
</organism>